<evidence type="ECO:0000256" key="1">
    <source>
        <dbReference type="ARBA" id="ARBA00004903"/>
    </source>
</evidence>
<dbReference type="Pfam" id="PF00186">
    <property type="entry name" value="DHFR_1"/>
    <property type="match status" value="1"/>
</dbReference>
<dbReference type="Gene3D" id="3.40.430.10">
    <property type="entry name" value="Dihydrofolate Reductase, subunit A"/>
    <property type="match status" value="1"/>
</dbReference>
<dbReference type="GO" id="GO:0004146">
    <property type="term" value="F:dihydrofolate reductase activity"/>
    <property type="evidence" value="ECO:0007669"/>
    <property type="project" value="UniProtKB-EC"/>
</dbReference>
<dbReference type="InterPro" id="IPR017925">
    <property type="entry name" value="DHFR_CS"/>
</dbReference>
<dbReference type="UniPathway" id="UPA00077">
    <property type="reaction ID" value="UER00158"/>
</dbReference>
<evidence type="ECO:0000256" key="9">
    <source>
        <dbReference type="RuleBase" id="RU004474"/>
    </source>
</evidence>
<dbReference type="PROSITE" id="PS00075">
    <property type="entry name" value="DHFR_1"/>
    <property type="match status" value="1"/>
</dbReference>
<dbReference type="PRINTS" id="PR00070">
    <property type="entry name" value="DHFR"/>
</dbReference>
<keyword evidence="12" id="KW-1185">Reference proteome</keyword>
<dbReference type="GO" id="GO:0005829">
    <property type="term" value="C:cytosol"/>
    <property type="evidence" value="ECO:0007669"/>
    <property type="project" value="TreeGrafter"/>
</dbReference>
<dbReference type="GO" id="GO:0070401">
    <property type="term" value="F:NADP+ binding"/>
    <property type="evidence" value="ECO:0007669"/>
    <property type="project" value="UniProtKB-ARBA"/>
</dbReference>
<evidence type="ECO:0000256" key="5">
    <source>
        <dbReference type="ARBA" id="ARBA00022857"/>
    </source>
</evidence>
<dbReference type="SUPFAM" id="SSF53597">
    <property type="entry name" value="Dihydrofolate reductase-like"/>
    <property type="match status" value="1"/>
</dbReference>
<dbReference type="EMBL" id="FOGB01000011">
    <property type="protein sequence ID" value="SEQ93687.1"/>
    <property type="molecule type" value="Genomic_DNA"/>
</dbReference>
<evidence type="ECO:0000313" key="12">
    <source>
        <dbReference type="Proteomes" id="UP000198749"/>
    </source>
</evidence>
<name>A0A1H9K436_9GAMM</name>
<evidence type="ECO:0000256" key="4">
    <source>
        <dbReference type="ARBA" id="ARBA00022563"/>
    </source>
</evidence>
<evidence type="ECO:0000256" key="7">
    <source>
        <dbReference type="ARBA" id="ARBA00025067"/>
    </source>
</evidence>
<dbReference type="Proteomes" id="UP000198749">
    <property type="component" value="Unassembled WGS sequence"/>
</dbReference>
<comment type="function">
    <text evidence="7 8">Key enzyme in folate metabolism. Catalyzes an essential reaction for de novo glycine and purine synthesis, and for DNA precursor synthesis.</text>
</comment>
<gene>
    <name evidence="11" type="ORF">SAMN03080615_03327</name>
</gene>
<feature type="domain" description="DHFR" evidence="10">
    <location>
        <begin position="2"/>
        <end position="166"/>
    </location>
</feature>
<evidence type="ECO:0000256" key="6">
    <source>
        <dbReference type="ARBA" id="ARBA00023002"/>
    </source>
</evidence>
<reference evidence="12" key="1">
    <citation type="submission" date="2016-10" db="EMBL/GenBank/DDBJ databases">
        <authorList>
            <person name="Varghese N."/>
            <person name="Submissions S."/>
        </authorList>
    </citation>
    <scope>NUCLEOTIDE SEQUENCE [LARGE SCALE GENOMIC DNA]</scope>
    <source>
        <strain evidence="12">DSM 18887</strain>
    </source>
</reference>
<dbReference type="EC" id="1.5.1.3" evidence="3 8"/>
<comment type="similarity">
    <text evidence="2 8 9">Belongs to the dihydrofolate reductase family.</text>
</comment>
<dbReference type="GO" id="GO:0046654">
    <property type="term" value="P:tetrahydrofolate biosynthetic process"/>
    <property type="evidence" value="ECO:0007669"/>
    <property type="project" value="UniProtKB-UniPathway"/>
</dbReference>
<dbReference type="RefSeq" id="WP_091360473.1">
    <property type="nucleotide sequence ID" value="NZ_AP025284.1"/>
</dbReference>
<keyword evidence="5 8" id="KW-0521">NADP</keyword>
<dbReference type="PIRSF" id="PIRSF000194">
    <property type="entry name" value="DHFR"/>
    <property type="match status" value="1"/>
</dbReference>
<dbReference type="PROSITE" id="PS51330">
    <property type="entry name" value="DHFR_2"/>
    <property type="match status" value="1"/>
</dbReference>
<dbReference type="STRING" id="355243.SAMN03080615_03327"/>
<dbReference type="InterPro" id="IPR012259">
    <property type="entry name" value="DHFR"/>
</dbReference>
<keyword evidence="4 8" id="KW-0554">One-carbon metabolism</keyword>
<dbReference type="GO" id="GO:0046655">
    <property type="term" value="P:folic acid metabolic process"/>
    <property type="evidence" value="ECO:0007669"/>
    <property type="project" value="TreeGrafter"/>
</dbReference>
<evidence type="ECO:0000256" key="8">
    <source>
        <dbReference type="PIRNR" id="PIRNR000194"/>
    </source>
</evidence>
<dbReference type="CDD" id="cd00209">
    <property type="entry name" value="DHFR"/>
    <property type="match status" value="1"/>
</dbReference>
<dbReference type="OrthoDB" id="9804315at2"/>
<dbReference type="AlphaFoldDB" id="A0A1H9K436"/>
<dbReference type="InterPro" id="IPR024072">
    <property type="entry name" value="DHFR-like_dom_sf"/>
</dbReference>
<keyword evidence="6 8" id="KW-0560">Oxidoreductase</keyword>
<evidence type="ECO:0000259" key="10">
    <source>
        <dbReference type="PROSITE" id="PS51330"/>
    </source>
</evidence>
<evidence type="ECO:0000313" key="11">
    <source>
        <dbReference type="EMBL" id="SEQ93687.1"/>
    </source>
</evidence>
<organism evidence="11 12">
    <name type="scientific">Amphritea atlantica</name>
    <dbReference type="NCBI Taxonomy" id="355243"/>
    <lineage>
        <taxon>Bacteria</taxon>
        <taxon>Pseudomonadati</taxon>
        <taxon>Pseudomonadota</taxon>
        <taxon>Gammaproteobacteria</taxon>
        <taxon>Oceanospirillales</taxon>
        <taxon>Oceanospirillaceae</taxon>
        <taxon>Amphritea</taxon>
    </lineage>
</organism>
<dbReference type="NCBIfam" id="NF008037">
    <property type="entry name" value="PRK10769.1"/>
    <property type="match status" value="1"/>
</dbReference>
<comment type="pathway">
    <text evidence="1 8">Cofactor biosynthesis; tetrahydrofolate biosynthesis; 5,6,7,8-tetrahydrofolate from 7,8-dihydrofolate: step 1/1.</text>
</comment>
<dbReference type="PANTHER" id="PTHR48069:SF3">
    <property type="entry name" value="DIHYDROFOLATE REDUCTASE"/>
    <property type="match status" value="1"/>
</dbReference>
<dbReference type="PANTHER" id="PTHR48069">
    <property type="entry name" value="DIHYDROFOLATE REDUCTASE"/>
    <property type="match status" value="1"/>
</dbReference>
<dbReference type="InterPro" id="IPR001796">
    <property type="entry name" value="DHFR_dom"/>
</dbReference>
<dbReference type="GO" id="GO:0006730">
    <property type="term" value="P:one-carbon metabolic process"/>
    <property type="evidence" value="ECO:0007669"/>
    <property type="project" value="UniProtKB-KW"/>
</dbReference>
<evidence type="ECO:0000256" key="2">
    <source>
        <dbReference type="ARBA" id="ARBA00009539"/>
    </source>
</evidence>
<sequence>MNLAIIVAQAENRVIGINNNLPWHLPEDLRYFKQVTMGKPIIMGRKTFESIGRPLPGRTNIVVSRDDAYQPDNVKVVNSLQAAWDLAESICMIDGCDEAMVIGGAQIYEQALPLADRLYLTQVHAEVKGDAWFPEYHPGDWAEVGREDFSAADHNPYDYSFIVLQRIS</sequence>
<dbReference type="FunFam" id="3.40.430.10:FF:000001">
    <property type="entry name" value="Dihydrofolate reductase"/>
    <property type="match status" value="1"/>
</dbReference>
<evidence type="ECO:0000256" key="3">
    <source>
        <dbReference type="ARBA" id="ARBA00012856"/>
    </source>
</evidence>
<comment type="catalytic activity">
    <reaction evidence="8">
        <text>(6S)-5,6,7,8-tetrahydrofolate + NADP(+) = 7,8-dihydrofolate + NADPH + H(+)</text>
        <dbReference type="Rhea" id="RHEA:15009"/>
        <dbReference type="ChEBI" id="CHEBI:15378"/>
        <dbReference type="ChEBI" id="CHEBI:57451"/>
        <dbReference type="ChEBI" id="CHEBI:57453"/>
        <dbReference type="ChEBI" id="CHEBI:57783"/>
        <dbReference type="ChEBI" id="CHEBI:58349"/>
        <dbReference type="EC" id="1.5.1.3"/>
    </reaction>
</comment>
<dbReference type="GO" id="GO:0046452">
    <property type="term" value="P:dihydrofolate metabolic process"/>
    <property type="evidence" value="ECO:0007669"/>
    <property type="project" value="TreeGrafter"/>
</dbReference>
<protein>
    <recommendedName>
        <fullName evidence="3 8">Dihydrofolate reductase</fullName>
        <ecNumber evidence="3 8">1.5.1.3</ecNumber>
    </recommendedName>
</protein>
<proteinExistence type="inferred from homology"/>
<accession>A0A1H9K436</accession>